<dbReference type="PATRIC" id="fig|1307761.3.peg.1806"/>
<dbReference type="Proteomes" id="UP000018680">
    <property type="component" value="Chromosome"/>
</dbReference>
<dbReference type="InterPro" id="IPR023799">
    <property type="entry name" value="RbfA_dom_sf"/>
</dbReference>
<evidence type="ECO:0000256" key="1">
    <source>
        <dbReference type="ARBA" id="ARBA00022517"/>
    </source>
</evidence>
<sequence length="132" mass="14832">MGNFRLQKVEHQITQIVSELILKGEIKDHRVNSMLSISAVEVSRDLAYARIHISAFLKDRELGEAVEGLNSAAGFIQRQLGKRMRTRNTPKLTFVRDDGISKGFEVTQKLKELNVQQQEPGEDDPSGSDSHT</sequence>
<evidence type="ECO:0000313" key="5">
    <source>
        <dbReference type="Proteomes" id="UP000018680"/>
    </source>
</evidence>
<feature type="region of interest" description="Disordered" evidence="3">
    <location>
        <begin position="112"/>
        <end position="132"/>
    </location>
</feature>
<dbReference type="eggNOG" id="COG0858">
    <property type="taxonomic scope" value="Bacteria"/>
</dbReference>
<comment type="function">
    <text evidence="2">One of several proteins that assist in the late maturation steps of the functional core of the 30S ribosomal subunit. Associates with free 30S ribosomal subunits (but not with 30S subunits that are part of 70S ribosomes or polysomes). Required for efficient processing of 16S rRNA. May interact with the 5'-terminal helix region of 16S rRNA.</text>
</comment>
<dbReference type="Pfam" id="PF02033">
    <property type="entry name" value="RBFA"/>
    <property type="match status" value="1"/>
</dbReference>
<comment type="similarity">
    <text evidence="2">Belongs to the RbfA family.</text>
</comment>
<dbReference type="PANTHER" id="PTHR33515:SF1">
    <property type="entry name" value="RIBOSOME-BINDING FACTOR A, CHLOROPLASTIC-RELATED"/>
    <property type="match status" value="1"/>
</dbReference>
<dbReference type="Gene3D" id="3.30.300.20">
    <property type="match status" value="1"/>
</dbReference>
<dbReference type="HAMAP" id="MF_00003">
    <property type="entry name" value="RbfA"/>
    <property type="match status" value="1"/>
</dbReference>
<evidence type="ECO:0000256" key="2">
    <source>
        <dbReference type="HAMAP-Rule" id="MF_00003"/>
    </source>
</evidence>
<dbReference type="GO" id="GO:0043024">
    <property type="term" value="F:ribosomal small subunit binding"/>
    <property type="evidence" value="ECO:0007669"/>
    <property type="project" value="TreeGrafter"/>
</dbReference>
<dbReference type="SUPFAM" id="SSF89919">
    <property type="entry name" value="Ribosome-binding factor A, RbfA"/>
    <property type="match status" value="1"/>
</dbReference>
<proteinExistence type="inferred from homology"/>
<evidence type="ECO:0000256" key="3">
    <source>
        <dbReference type="SAM" id="MobiDB-lite"/>
    </source>
</evidence>
<dbReference type="EMBL" id="CP006939">
    <property type="protein sequence ID" value="AHC15187.1"/>
    <property type="molecule type" value="Genomic_DNA"/>
</dbReference>
<accession>V5WH81</accession>
<dbReference type="AlphaFoldDB" id="V5WH81"/>
<comment type="subunit">
    <text evidence="2">Monomer. Binds 30S ribosomal subunits, but not 50S ribosomal subunits or 70S ribosomes.</text>
</comment>
<dbReference type="PANTHER" id="PTHR33515">
    <property type="entry name" value="RIBOSOME-BINDING FACTOR A, CHLOROPLASTIC-RELATED"/>
    <property type="match status" value="1"/>
</dbReference>
<keyword evidence="5" id="KW-1185">Reference proteome</keyword>
<gene>
    <name evidence="2" type="primary">rbfA</name>
    <name evidence="4" type="ORF">L21SP2_1812</name>
</gene>
<dbReference type="HOGENOM" id="CLU_089475_2_1_12"/>
<dbReference type="RefSeq" id="WP_024268105.1">
    <property type="nucleotide sequence ID" value="NC_023035.1"/>
</dbReference>
<dbReference type="OrthoDB" id="370444at2"/>
<dbReference type="NCBIfam" id="TIGR00082">
    <property type="entry name" value="rbfA"/>
    <property type="match status" value="1"/>
</dbReference>
<dbReference type="GO" id="GO:0005829">
    <property type="term" value="C:cytosol"/>
    <property type="evidence" value="ECO:0007669"/>
    <property type="project" value="TreeGrafter"/>
</dbReference>
<comment type="subcellular location">
    <subcellularLocation>
        <location evidence="2">Cytoplasm</location>
    </subcellularLocation>
</comment>
<keyword evidence="1 2" id="KW-0690">Ribosome biogenesis</keyword>
<dbReference type="STRING" id="1307761.L21SP2_1812"/>
<evidence type="ECO:0000313" key="4">
    <source>
        <dbReference type="EMBL" id="AHC15187.1"/>
    </source>
</evidence>
<reference evidence="4 5" key="1">
    <citation type="journal article" date="2015" name="Stand. Genomic Sci.">
        <title>Complete genome sequence and description of Salinispira pacifica gen. nov., sp. nov., a novel spirochaete isolated form a hypersaline microbial mat.</title>
        <authorList>
            <person name="Ben Hania W."/>
            <person name="Joseph M."/>
            <person name="Schumann P."/>
            <person name="Bunk B."/>
            <person name="Fiebig A."/>
            <person name="Sproer C."/>
            <person name="Klenk H.P."/>
            <person name="Fardeau M.L."/>
            <person name="Spring S."/>
        </authorList>
    </citation>
    <scope>NUCLEOTIDE SEQUENCE [LARGE SCALE GENOMIC DNA]</scope>
    <source>
        <strain evidence="4 5">L21-RPul-D2</strain>
    </source>
</reference>
<name>V5WH81_9SPIO</name>
<dbReference type="GO" id="GO:0030490">
    <property type="term" value="P:maturation of SSU-rRNA"/>
    <property type="evidence" value="ECO:0007669"/>
    <property type="project" value="UniProtKB-UniRule"/>
</dbReference>
<protein>
    <recommendedName>
        <fullName evidence="2">Ribosome-binding factor A</fullName>
    </recommendedName>
</protein>
<dbReference type="KEGG" id="slr:L21SP2_1812"/>
<dbReference type="InterPro" id="IPR000238">
    <property type="entry name" value="RbfA"/>
</dbReference>
<organism evidence="4 5">
    <name type="scientific">Salinispira pacifica</name>
    <dbReference type="NCBI Taxonomy" id="1307761"/>
    <lineage>
        <taxon>Bacteria</taxon>
        <taxon>Pseudomonadati</taxon>
        <taxon>Spirochaetota</taxon>
        <taxon>Spirochaetia</taxon>
        <taxon>Spirochaetales</taxon>
        <taxon>Spirochaetaceae</taxon>
        <taxon>Salinispira</taxon>
    </lineage>
</organism>
<keyword evidence="2" id="KW-0963">Cytoplasm</keyword>
<dbReference type="InterPro" id="IPR015946">
    <property type="entry name" value="KH_dom-like_a/b"/>
</dbReference>